<dbReference type="STRING" id="5098.A0A507R3J8"/>
<evidence type="ECO:0000313" key="8">
    <source>
        <dbReference type="Proteomes" id="UP000319663"/>
    </source>
</evidence>
<keyword evidence="5" id="KW-0472">Membrane</keyword>
<dbReference type="PANTHER" id="PTHR48041">
    <property type="entry name" value="ABC TRANSPORTER G FAMILY MEMBER 28"/>
    <property type="match status" value="1"/>
</dbReference>
<evidence type="ECO:0000256" key="5">
    <source>
        <dbReference type="ARBA" id="ARBA00023136"/>
    </source>
</evidence>
<dbReference type="GO" id="GO:0016020">
    <property type="term" value="C:membrane"/>
    <property type="evidence" value="ECO:0007669"/>
    <property type="project" value="UniProtKB-SubCell"/>
</dbReference>
<organism evidence="7 8">
    <name type="scientific">Monascus purpureus</name>
    <name type="common">Red mold</name>
    <name type="synonym">Monascus anka</name>
    <dbReference type="NCBI Taxonomy" id="5098"/>
    <lineage>
        <taxon>Eukaryota</taxon>
        <taxon>Fungi</taxon>
        <taxon>Dikarya</taxon>
        <taxon>Ascomycota</taxon>
        <taxon>Pezizomycotina</taxon>
        <taxon>Eurotiomycetes</taxon>
        <taxon>Eurotiomycetidae</taxon>
        <taxon>Eurotiales</taxon>
        <taxon>Aspergillaceae</taxon>
        <taxon>Monascus</taxon>
    </lineage>
</organism>
<dbReference type="EMBL" id="VIFY01000016">
    <property type="protein sequence ID" value="TQB75711.1"/>
    <property type="molecule type" value="Genomic_DNA"/>
</dbReference>
<comment type="caution">
    <text evidence="7">The sequence shown here is derived from an EMBL/GenBank/DDBJ whole genome shotgun (WGS) entry which is preliminary data.</text>
</comment>
<evidence type="ECO:0000256" key="6">
    <source>
        <dbReference type="SAM" id="MobiDB-lite"/>
    </source>
</evidence>
<gene>
    <name evidence="7" type="ORF">MPDQ_002011</name>
</gene>
<keyword evidence="4" id="KW-1133">Transmembrane helix</keyword>
<dbReference type="InterPro" id="IPR050352">
    <property type="entry name" value="ABCG_transporters"/>
</dbReference>
<feature type="region of interest" description="Disordered" evidence="6">
    <location>
        <begin position="1"/>
        <end position="57"/>
    </location>
</feature>
<protein>
    <submittedName>
        <fullName evidence="7">Uncharacterized protein</fullName>
    </submittedName>
</protein>
<dbReference type="InterPro" id="IPR027417">
    <property type="entry name" value="P-loop_NTPase"/>
</dbReference>
<evidence type="ECO:0000256" key="1">
    <source>
        <dbReference type="ARBA" id="ARBA00004141"/>
    </source>
</evidence>
<dbReference type="AlphaFoldDB" id="A0A507R3J8"/>
<evidence type="ECO:0000313" key="7">
    <source>
        <dbReference type="EMBL" id="TQB75711.1"/>
    </source>
</evidence>
<evidence type="ECO:0000256" key="2">
    <source>
        <dbReference type="ARBA" id="ARBA00022448"/>
    </source>
</evidence>
<comment type="subcellular location">
    <subcellularLocation>
        <location evidence="1">Membrane</location>
        <topology evidence="1">Multi-pass membrane protein</topology>
    </subcellularLocation>
</comment>
<dbReference type="Gene3D" id="3.40.50.300">
    <property type="entry name" value="P-loop containing nucleotide triphosphate hydrolases"/>
    <property type="match status" value="1"/>
</dbReference>
<name>A0A507R3J8_MONPU</name>
<keyword evidence="8" id="KW-1185">Reference proteome</keyword>
<proteinExistence type="predicted"/>
<evidence type="ECO:0000256" key="4">
    <source>
        <dbReference type="ARBA" id="ARBA00022989"/>
    </source>
</evidence>
<accession>A0A507R3J8</accession>
<dbReference type="Proteomes" id="UP000319663">
    <property type="component" value="Unassembled WGS sequence"/>
</dbReference>
<keyword evidence="3" id="KW-0812">Transmembrane</keyword>
<keyword evidence="2" id="KW-0813">Transport</keyword>
<evidence type="ECO:0000256" key="3">
    <source>
        <dbReference type="ARBA" id="ARBA00022692"/>
    </source>
</evidence>
<sequence length="239" mass="26848">MLSSASEPITTLEPIRSATSSVESRRARSEPSLKRTPTPLLPASSMEHTEGISPVQPQDDLHHATLTVRDTLFFALKARTPDKASRLPGESREEYQQAFLSAIAQLFRIEHALDTKVGNEMIRGVSGGGKKRVSIARRWPPRRACSVGTTRPEASMQARLSTKEQARREKNKKNFTIPFHEQAMILTWRQFLVMLGDRQSLAVKWGVVTFQALLIGSLFYNPPKTRWDSDDRRITSPPG</sequence>
<dbReference type="PANTHER" id="PTHR48041:SF139">
    <property type="entry name" value="PROTEIN SCARLET"/>
    <property type="match status" value="1"/>
</dbReference>
<dbReference type="GO" id="GO:0042626">
    <property type="term" value="F:ATPase-coupled transmembrane transporter activity"/>
    <property type="evidence" value="ECO:0007669"/>
    <property type="project" value="TreeGrafter"/>
</dbReference>
<feature type="compositionally biased region" description="Basic and acidic residues" evidence="6">
    <location>
        <begin position="23"/>
        <end position="33"/>
    </location>
</feature>
<reference evidence="7 8" key="1">
    <citation type="submission" date="2019-06" db="EMBL/GenBank/DDBJ databases">
        <title>Wine fermentation using esterase from Monascus purpureus.</title>
        <authorList>
            <person name="Geng C."/>
            <person name="Zhang Y."/>
        </authorList>
    </citation>
    <scope>NUCLEOTIDE SEQUENCE [LARGE SCALE GENOMIC DNA]</scope>
    <source>
        <strain evidence="7">HQ1</strain>
    </source>
</reference>